<dbReference type="PRINTS" id="PR00111">
    <property type="entry name" value="ABHYDROLASE"/>
</dbReference>
<dbReference type="Gene3D" id="3.40.50.1820">
    <property type="entry name" value="alpha/beta hydrolase"/>
    <property type="match status" value="1"/>
</dbReference>
<dbReference type="EMBL" id="JAGEOK010000011">
    <property type="protein sequence ID" value="MBO2439689.1"/>
    <property type="molecule type" value="Genomic_DNA"/>
</dbReference>
<evidence type="ECO:0000313" key="5">
    <source>
        <dbReference type="Proteomes" id="UP000666915"/>
    </source>
</evidence>
<evidence type="ECO:0000256" key="2">
    <source>
        <dbReference type="SAM" id="Phobius"/>
    </source>
</evidence>
<evidence type="ECO:0000256" key="1">
    <source>
        <dbReference type="SAM" id="MobiDB-lite"/>
    </source>
</evidence>
<dbReference type="PANTHER" id="PTHR43689">
    <property type="entry name" value="HYDROLASE"/>
    <property type="match status" value="1"/>
</dbReference>
<name>A0ABS3R282_9ACTN</name>
<feature type="transmembrane region" description="Helical" evidence="2">
    <location>
        <begin position="37"/>
        <end position="55"/>
    </location>
</feature>
<proteinExistence type="predicted"/>
<dbReference type="Proteomes" id="UP000666915">
    <property type="component" value="Unassembled WGS sequence"/>
</dbReference>
<feature type="region of interest" description="Disordered" evidence="1">
    <location>
        <begin position="1"/>
        <end position="26"/>
    </location>
</feature>
<dbReference type="InterPro" id="IPR000073">
    <property type="entry name" value="AB_hydrolase_1"/>
</dbReference>
<keyword evidence="2" id="KW-1133">Transmembrane helix</keyword>
<dbReference type="RefSeq" id="WP_208268107.1">
    <property type="nucleotide sequence ID" value="NZ_BAAAGM010000082.1"/>
</dbReference>
<keyword evidence="5" id="KW-1185">Reference proteome</keyword>
<keyword evidence="2" id="KW-0472">Membrane</keyword>
<accession>A0ABS3R282</accession>
<keyword evidence="4" id="KW-0378">Hydrolase</keyword>
<comment type="caution">
    <text evidence="4">The sequence shown here is derived from an EMBL/GenBank/DDBJ whole genome shotgun (WGS) entry which is preliminary data.</text>
</comment>
<sequence>MTAVTDPSAPPPGATAAPVPEPAGRRRPRLRRWGRRLLIALAVLLAAVTVFSLAYNAATAGRAKPPAGALFTEADGIRTRYREWGTRGTPVVLVHGAFESADTWASAAPLLAARHRVYALDLTGWGYSERRGPFDAAHQAAQLLGFLDAMHLDRAALVGHSSGAGVIAAAALREPGRAAGLVFLDGDALDTGAGEGSDKLRFVLRDPYRTTVTRLVVRSDWAIRSIYRAQCGPSCPRLDEAGVERWRRPFQMPGAEDALWSMQAVVGLPAGRVAELARVRVPKAVVFGADDDVFSRRSPFETARRIGAPSPVIIPGARHLSLISHPRQVADAVLATAP</sequence>
<evidence type="ECO:0000259" key="3">
    <source>
        <dbReference type="Pfam" id="PF12697"/>
    </source>
</evidence>
<reference evidence="4 5" key="1">
    <citation type="submission" date="2021-03" db="EMBL/GenBank/DDBJ databases">
        <authorList>
            <person name="Kanchanasin P."/>
            <person name="Saeng-In P."/>
            <person name="Phongsopitanun W."/>
            <person name="Yuki M."/>
            <person name="Kudo T."/>
            <person name="Ohkuma M."/>
            <person name="Tanasupawat S."/>
        </authorList>
    </citation>
    <scope>NUCLEOTIDE SEQUENCE [LARGE SCALE GENOMIC DNA]</scope>
    <source>
        <strain evidence="4 5">L46</strain>
    </source>
</reference>
<dbReference type="SUPFAM" id="SSF53474">
    <property type="entry name" value="alpha/beta-Hydrolases"/>
    <property type="match status" value="1"/>
</dbReference>
<dbReference type="PANTHER" id="PTHR43689:SF8">
    <property type="entry name" value="ALPHA_BETA-HYDROLASES SUPERFAMILY PROTEIN"/>
    <property type="match status" value="1"/>
</dbReference>
<dbReference type="GO" id="GO:0016787">
    <property type="term" value="F:hydrolase activity"/>
    <property type="evidence" value="ECO:0007669"/>
    <property type="project" value="UniProtKB-KW"/>
</dbReference>
<dbReference type="InterPro" id="IPR029058">
    <property type="entry name" value="AB_hydrolase_fold"/>
</dbReference>
<protein>
    <submittedName>
        <fullName evidence="4">Alpha/beta hydrolase</fullName>
    </submittedName>
</protein>
<gene>
    <name evidence="4" type="ORF">J4557_19385</name>
</gene>
<dbReference type="Pfam" id="PF12697">
    <property type="entry name" value="Abhydrolase_6"/>
    <property type="match status" value="1"/>
</dbReference>
<evidence type="ECO:0000313" key="4">
    <source>
        <dbReference type="EMBL" id="MBO2439689.1"/>
    </source>
</evidence>
<keyword evidence="2" id="KW-0812">Transmembrane</keyword>
<feature type="domain" description="AB hydrolase-1" evidence="3">
    <location>
        <begin position="91"/>
        <end position="332"/>
    </location>
</feature>
<organism evidence="4 5">
    <name type="scientific">Actinomadura nitritigenes</name>
    <dbReference type="NCBI Taxonomy" id="134602"/>
    <lineage>
        <taxon>Bacteria</taxon>
        <taxon>Bacillati</taxon>
        <taxon>Actinomycetota</taxon>
        <taxon>Actinomycetes</taxon>
        <taxon>Streptosporangiales</taxon>
        <taxon>Thermomonosporaceae</taxon>
        <taxon>Actinomadura</taxon>
    </lineage>
</organism>